<feature type="compositionally biased region" description="Basic and acidic residues" evidence="1">
    <location>
        <begin position="1"/>
        <end position="10"/>
    </location>
</feature>
<comment type="caution">
    <text evidence="3">The sequence shown here is derived from an EMBL/GenBank/DDBJ whole genome shotgun (WGS) entry which is preliminary data.</text>
</comment>
<dbReference type="GeneID" id="85359813"/>
<name>A0AA39NPW8_ARMTA</name>
<dbReference type="RefSeq" id="XP_060339404.1">
    <property type="nucleotide sequence ID" value="XM_060476265.1"/>
</dbReference>
<dbReference type="Proteomes" id="UP001175211">
    <property type="component" value="Unassembled WGS sequence"/>
</dbReference>
<feature type="domain" description="DUF7330" evidence="2">
    <location>
        <begin position="54"/>
        <end position="245"/>
    </location>
</feature>
<gene>
    <name evidence="3" type="ORF">EV420DRAFT_1634031</name>
</gene>
<accession>A0AA39NPW8</accession>
<evidence type="ECO:0000313" key="3">
    <source>
        <dbReference type="EMBL" id="KAK0469611.1"/>
    </source>
</evidence>
<keyword evidence="4" id="KW-1185">Reference proteome</keyword>
<dbReference type="AlphaFoldDB" id="A0AA39NPW8"/>
<feature type="region of interest" description="Disordered" evidence="1">
    <location>
        <begin position="1"/>
        <end position="35"/>
    </location>
</feature>
<dbReference type="Pfam" id="PF24016">
    <property type="entry name" value="DUF7330"/>
    <property type="match status" value="1"/>
</dbReference>
<dbReference type="InterPro" id="IPR055754">
    <property type="entry name" value="DUF7330"/>
</dbReference>
<evidence type="ECO:0000259" key="2">
    <source>
        <dbReference type="Pfam" id="PF24016"/>
    </source>
</evidence>
<protein>
    <recommendedName>
        <fullName evidence="2">DUF7330 domain-containing protein</fullName>
    </recommendedName>
</protein>
<sequence>MAVLKTEKCDSQPTILTGHEDPPPNYEELSTPTINSPTSVEGPDVALFNTKASNYVHIQRYLNGIQEAFFIDPTLRVPRALLPSLKAGETDDTRRNLNLEATMGPIDVDVTIVYKEPQSSETQRRVILVVKNNLGPIKMRLHAADSPDRHPLYLRVCSQTGPMDISLPRSFVGVITIATGLGPVELSKHLSQFITPLSDAGKGRRRYFIGDLSTSPFNDDPKEWCGDEVLIESNLGPVHLKRDDE</sequence>
<dbReference type="EMBL" id="JAUEPS010000001">
    <property type="protein sequence ID" value="KAK0469611.1"/>
    <property type="molecule type" value="Genomic_DNA"/>
</dbReference>
<reference evidence="3" key="1">
    <citation type="submission" date="2023-06" db="EMBL/GenBank/DDBJ databases">
        <authorList>
            <consortium name="Lawrence Berkeley National Laboratory"/>
            <person name="Ahrendt S."/>
            <person name="Sahu N."/>
            <person name="Indic B."/>
            <person name="Wong-Bajracharya J."/>
            <person name="Merenyi Z."/>
            <person name="Ke H.-M."/>
            <person name="Monk M."/>
            <person name="Kocsube S."/>
            <person name="Drula E."/>
            <person name="Lipzen A."/>
            <person name="Balint B."/>
            <person name="Henrissat B."/>
            <person name="Andreopoulos B."/>
            <person name="Martin F.M."/>
            <person name="Harder C.B."/>
            <person name="Rigling D."/>
            <person name="Ford K.L."/>
            <person name="Foster G.D."/>
            <person name="Pangilinan J."/>
            <person name="Papanicolaou A."/>
            <person name="Barry K."/>
            <person name="LaButti K."/>
            <person name="Viragh M."/>
            <person name="Koriabine M."/>
            <person name="Yan M."/>
            <person name="Riley R."/>
            <person name="Champramary S."/>
            <person name="Plett K.L."/>
            <person name="Tsai I.J."/>
            <person name="Slot J."/>
            <person name="Sipos G."/>
            <person name="Plett J."/>
            <person name="Nagy L.G."/>
            <person name="Grigoriev I.V."/>
        </authorList>
    </citation>
    <scope>NUCLEOTIDE SEQUENCE</scope>
    <source>
        <strain evidence="3">CCBAS 213</strain>
    </source>
</reference>
<proteinExistence type="predicted"/>
<evidence type="ECO:0000313" key="4">
    <source>
        <dbReference type="Proteomes" id="UP001175211"/>
    </source>
</evidence>
<evidence type="ECO:0000256" key="1">
    <source>
        <dbReference type="SAM" id="MobiDB-lite"/>
    </source>
</evidence>
<organism evidence="3 4">
    <name type="scientific">Armillaria tabescens</name>
    <name type="common">Ringless honey mushroom</name>
    <name type="synonym">Agaricus tabescens</name>
    <dbReference type="NCBI Taxonomy" id="1929756"/>
    <lineage>
        <taxon>Eukaryota</taxon>
        <taxon>Fungi</taxon>
        <taxon>Dikarya</taxon>
        <taxon>Basidiomycota</taxon>
        <taxon>Agaricomycotina</taxon>
        <taxon>Agaricomycetes</taxon>
        <taxon>Agaricomycetidae</taxon>
        <taxon>Agaricales</taxon>
        <taxon>Marasmiineae</taxon>
        <taxon>Physalacriaceae</taxon>
        <taxon>Desarmillaria</taxon>
    </lineage>
</organism>